<feature type="chain" id="PRO_5025441566" evidence="3">
    <location>
        <begin position="22"/>
        <end position="940"/>
    </location>
</feature>
<dbReference type="EMBL" id="ML987194">
    <property type="protein sequence ID" value="KAF2250191.1"/>
    <property type="molecule type" value="Genomic_DNA"/>
</dbReference>
<dbReference type="RefSeq" id="XP_033685195.1">
    <property type="nucleotide sequence ID" value="XM_033821721.1"/>
</dbReference>
<dbReference type="Proteomes" id="UP000800094">
    <property type="component" value="Unassembled WGS sequence"/>
</dbReference>
<feature type="transmembrane region" description="Helical" evidence="2">
    <location>
        <begin position="353"/>
        <end position="372"/>
    </location>
</feature>
<feature type="region of interest" description="Disordered" evidence="1">
    <location>
        <begin position="438"/>
        <end position="460"/>
    </location>
</feature>
<dbReference type="AlphaFoldDB" id="A0A6A6IIF3"/>
<organism evidence="4 5">
    <name type="scientific">Trematosphaeria pertusa</name>
    <dbReference type="NCBI Taxonomy" id="390896"/>
    <lineage>
        <taxon>Eukaryota</taxon>
        <taxon>Fungi</taxon>
        <taxon>Dikarya</taxon>
        <taxon>Ascomycota</taxon>
        <taxon>Pezizomycotina</taxon>
        <taxon>Dothideomycetes</taxon>
        <taxon>Pleosporomycetidae</taxon>
        <taxon>Pleosporales</taxon>
        <taxon>Massarineae</taxon>
        <taxon>Trematosphaeriaceae</taxon>
        <taxon>Trematosphaeria</taxon>
    </lineage>
</organism>
<evidence type="ECO:0000256" key="1">
    <source>
        <dbReference type="SAM" id="MobiDB-lite"/>
    </source>
</evidence>
<evidence type="ECO:0000256" key="2">
    <source>
        <dbReference type="SAM" id="Phobius"/>
    </source>
</evidence>
<dbReference type="GeneID" id="54575051"/>
<feature type="transmembrane region" description="Helical" evidence="2">
    <location>
        <begin position="61"/>
        <end position="82"/>
    </location>
</feature>
<gene>
    <name evidence="4" type="ORF">BU26DRAFT_296992</name>
</gene>
<feature type="signal peptide" evidence="3">
    <location>
        <begin position="1"/>
        <end position="21"/>
    </location>
</feature>
<feature type="transmembrane region" description="Helical" evidence="2">
    <location>
        <begin position="271"/>
        <end position="294"/>
    </location>
</feature>
<sequence length="940" mass="103577">MLAAEPLWFLAGVCLATCVAADAGDDIANNLPTDLAPLLALFGERVTTQFMSQSTGWADNIILAMAPLGVITAIVGAIRVGGPSWLKAIIGRARESRAVAEAELMSSTSNEVCELWNGGEVVRVMGAGPIREFIILLPDDWTSGPIIAQNVRVKELKDPEKEYLEDRGPNFRERITGHLHDCKNSSNTASGREEGSNTSPVILRNTVDHELNLTPAPNLTLNVQNQVRRVELYVVALIGIALQLGVVLYSGFATYHPALMLPKDGNPVADYAFPCTAAGTVLLVAGMLMCAYVIETSTTERTYRRVDGRKARIVWLQKSGTVNDQAFEPFAIFPSNAQLLVTTSRRAPGPKNFAAVTGTIVSICGFIVQFVGLRGMHWSAPVAQFGATVVMTTLRTLVRRHLAKPLEFRPLLSGHEMDWLAMTLGGDSAKAPWLKPLQTKGNTRCRPRRGDKDNGRKWDKYDRPWLDDNGDGWDWRIAAVEVPEDCKELEPRSGTSRSSPNPDRLIEQLQDQEDSTAHRVMLIRRGLGALADWHGPASAEAISLAQAIEVTMDALFGPKPLKGTFTWSIPAFKSLKGTDLEPINFRVELLENGKWKAYSDEIEAALSLWLYSVYELENPKDVKENKGQDTKDDAWLRAKGTPAKQSLRLLGSYSRALHQHLQWWMPNDAVRVSEVEASSNGTTIKAEIHRIVGFASKPALTQFYEIRPPPGPPSKDATDHQDGDGKTANVILAVESYKPLVTLFAQHMFSVFMWAAAKKMAGPIPGEADIRSAETDRASHDPAWQSFMLHNSQLSKMAQDIHSTGLGSLEDVYLCIIPPLSGEDKLGHWKDAAGAYLWLFLTATIFPEKSGIFTKATAVLVEHLGEVNRTIELREAQQYEERDIEDLRGVKSKLEGYMRNRIVRGTATLCKQPSLLGMMTEVPLTHATPRSCIGLLDPIK</sequence>
<keyword evidence="2" id="KW-0472">Membrane</keyword>
<feature type="compositionally biased region" description="Basic and acidic residues" evidence="1">
    <location>
        <begin position="448"/>
        <end position="460"/>
    </location>
</feature>
<proteinExistence type="predicted"/>
<reference evidence="4" key="1">
    <citation type="journal article" date="2020" name="Stud. Mycol.">
        <title>101 Dothideomycetes genomes: a test case for predicting lifestyles and emergence of pathogens.</title>
        <authorList>
            <person name="Haridas S."/>
            <person name="Albert R."/>
            <person name="Binder M."/>
            <person name="Bloem J."/>
            <person name="Labutti K."/>
            <person name="Salamov A."/>
            <person name="Andreopoulos B."/>
            <person name="Baker S."/>
            <person name="Barry K."/>
            <person name="Bills G."/>
            <person name="Bluhm B."/>
            <person name="Cannon C."/>
            <person name="Castanera R."/>
            <person name="Culley D."/>
            <person name="Daum C."/>
            <person name="Ezra D."/>
            <person name="Gonzalez J."/>
            <person name="Henrissat B."/>
            <person name="Kuo A."/>
            <person name="Liang C."/>
            <person name="Lipzen A."/>
            <person name="Lutzoni F."/>
            <person name="Magnuson J."/>
            <person name="Mondo S."/>
            <person name="Nolan M."/>
            <person name="Ohm R."/>
            <person name="Pangilinan J."/>
            <person name="Park H.-J."/>
            <person name="Ramirez L."/>
            <person name="Alfaro M."/>
            <person name="Sun H."/>
            <person name="Tritt A."/>
            <person name="Yoshinaga Y."/>
            <person name="Zwiers L.-H."/>
            <person name="Turgeon B."/>
            <person name="Goodwin S."/>
            <person name="Spatafora J."/>
            <person name="Crous P."/>
            <person name="Grigoriev I."/>
        </authorList>
    </citation>
    <scope>NUCLEOTIDE SEQUENCE</scope>
    <source>
        <strain evidence="4">CBS 122368</strain>
    </source>
</reference>
<evidence type="ECO:0000313" key="5">
    <source>
        <dbReference type="Proteomes" id="UP000800094"/>
    </source>
</evidence>
<keyword evidence="5" id="KW-1185">Reference proteome</keyword>
<accession>A0A6A6IIF3</accession>
<keyword evidence="2" id="KW-0812">Transmembrane</keyword>
<keyword evidence="2" id="KW-1133">Transmembrane helix</keyword>
<evidence type="ECO:0000256" key="3">
    <source>
        <dbReference type="SAM" id="SignalP"/>
    </source>
</evidence>
<protein>
    <submittedName>
        <fullName evidence="4">Uncharacterized protein</fullName>
    </submittedName>
</protein>
<evidence type="ECO:0000313" key="4">
    <source>
        <dbReference type="EMBL" id="KAF2250191.1"/>
    </source>
</evidence>
<feature type="transmembrane region" description="Helical" evidence="2">
    <location>
        <begin position="232"/>
        <end position="251"/>
    </location>
</feature>
<name>A0A6A6IIF3_9PLEO</name>
<feature type="region of interest" description="Disordered" evidence="1">
    <location>
        <begin position="703"/>
        <end position="724"/>
    </location>
</feature>
<dbReference type="OrthoDB" id="194358at2759"/>
<keyword evidence="3" id="KW-0732">Signal</keyword>